<evidence type="ECO:0000256" key="1">
    <source>
        <dbReference type="ARBA" id="ARBA00022737"/>
    </source>
</evidence>
<evidence type="ECO:0000313" key="2">
    <source>
        <dbReference type="EMBL" id="CAJ1405702.1"/>
    </source>
</evidence>
<reference evidence="2" key="1">
    <citation type="submission" date="2023-08" db="EMBL/GenBank/DDBJ databases">
        <authorList>
            <person name="Chen Y."/>
            <person name="Shah S."/>
            <person name="Dougan E. K."/>
            <person name="Thang M."/>
            <person name="Chan C."/>
        </authorList>
    </citation>
    <scope>NUCLEOTIDE SEQUENCE</scope>
</reference>
<evidence type="ECO:0000313" key="3">
    <source>
        <dbReference type="Proteomes" id="UP001178507"/>
    </source>
</evidence>
<gene>
    <name evidence="2" type="ORF">EVOR1521_LOCUS27848</name>
</gene>
<name>A0AA36JHF8_9DINO</name>
<dbReference type="InterPro" id="IPR011990">
    <property type="entry name" value="TPR-like_helical_dom_sf"/>
</dbReference>
<evidence type="ECO:0008006" key="4">
    <source>
        <dbReference type="Google" id="ProtNLM"/>
    </source>
</evidence>
<dbReference type="PANTHER" id="PTHR47447">
    <property type="entry name" value="OS03G0856100 PROTEIN"/>
    <property type="match status" value="1"/>
</dbReference>
<keyword evidence="1" id="KW-0677">Repeat</keyword>
<dbReference type="EMBL" id="CAUJNA010003597">
    <property type="protein sequence ID" value="CAJ1405702.1"/>
    <property type="molecule type" value="Genomic_DNA"/>
</dbReference>
<proteinExistence type="predicted"/>
<organism evidence="2 3">
    <name type="scientific">Effrenium voratum</name>
    <dbReference type="NCBI Taxonomy" id="2562239"/>
    <lineage>
        <taxon>Eukaryota</taxon>
        <taxon>Sar</taxon>
        <taxon>Alveolata</taxon>
        <taxon>Dinophyceae</taxon>
        <taxon>Suessiales</taxon>
        <taxon>Symbiodiniaceae</taxon>
        <taxon>Effrenium</taxon>
    </lineage>
</organism>
<comment type="caution">
    <text evidence="2">The sequence shown here is derived from an EMBL/GenBank/DDBJ whole genome shotgun (WGS) entry which is preliminary data.</text>
</comment>
<dbReference type="Proteomes" id="UP001178507">
    <property type="component" value="Unassembled WGS sequence"/>
</dbReference>
<accession>A0AA36JHF8</accession>
<dbReference type="InterPro" id="IPR002885">
    <property type="entry name" value="PPR_rpt"/>
</dbReference>
<dbReference type="Pfam" id="PF13812">
    <property type="entry name" value="PPR_3"/>
    <property type="match status" value="1"/>
</dbReference>
<keyword evidence="3" id="KW-1185">Reference proteome</keyword>
<dbReference type="AlphaFoldDB" id="A0AA36JHF8"/>
<dbReference type="Gene3D" id="1.25.40.10">
    <property type="entry name" value="Tetratricopeptide repeat domain"/>
    <property type="match status" value="2"/>
</dbReference>
<dbReference type="Pfam" id="PF01535">
    <property type="entry name" value="PPR"/>
    <property type="match status" value="1"/>
</dbReference>
<dbReference type="PANTHER" id="PTHR47447:SF17">
    <property type="entry name" value="OS12G0638900 PROTEIN"/>
    <property type="match status" value="1"/>
</dbReference>
<protein>
    <recommendedName>
        <fullName evidence="4">Pentatricopeptide repeat-containing protein, chloroplastic</fullName>
    </recommendedName>
</protein>
<sequence>MPFEPVHTRDVGPKWRPALDLTAGARSVSRISSWQQGLHRLEDLAVQGIRRDVRSYSAVSAKAGWALGTRLLEALVYGLLRVDAIACSVAITSCARAAQWRRAVGAVGLSARGAARPDTAVYNAAMSGCGSTRRWRHALALLEAAKIVTGYNAITCNTAISACEKAGQPQASMLLLAEARRTRLADVITYNAAMSACEGCSLWQTALVIFDGLGEDAVEPDVISFNTTISSCGLAKEWERALSLIQHTHTRVNAVTYGAAVNACEKATEWALSVNLLILVQRDQVKVDLLTCGAAISACAESAFLWHQSSFFPSLSLQRDTLEMATAPQQAPSFLHPSGSMSWGPFCEGVFGLVPAACCGRSPRMASRRT</sequence>